<keyword evidence="9" id="KW-1185">Reference proteome</keyword>
<evidence type="ECO:0000256" key="2">
    <source>
        <dbReference type="ARBA" id="ARBA00022448"/>
    </source>
</evidence>
<keyword evidence="2" id="KW-0813">Transport</keyword>
<evidence type="ECO:0000256" key="4">
    <source>
        <dbReference type="ARBA" id="ARBA00022989"/>
    </source>
</evidence>
<keyword evidence="4 7" id="KW-1133">Transmembrane helix</keyword>
<feature type="transmembrane region" description="Helical" evidence="7">
    <location>
        <begin position="363"/>
        <end position="383"/>
    </location>
</feature>
<evidence type="ECO:0000256" key="6">
    <source>
        <dbReference type="SAM" id="MobiDB-lite"/>
    </source>
</evidence>
<feature type="transmembrane region" description="Helical" evidence="7">
    <location>
        <begin position="304"/>
        <end position="325"/>
    </location>
</feature>
<evidence type="ECO:0000313" key="8">
    <source>
        <dbReference type="EMBL" id="KAB8079731.1"/>
    </source>
</evidence>
<keyword evidence="5 7" id="KW-0472">Membrane</keyword>
<proteinExistence type="predicted"/>
<evidence type="ECO:0000256" key="7">
    <source>
        <dbReference type="SAM" id="Phobius"/>
    </source>
</evidence>
<dbReference type="Proteomes" id="UP000326565">
    <property type="component" value="Unassembled WGS sequence"/>
</dbReference>
<feature type="region of interest" description="Disordered" evidence="6">
    <location>
        <begin position="12"/>
        <end position="32"/>
    </location>
</feature>
<feature type="transmembrane region" description="Helical" evidence="7">
    <location>
        <begin position="273"/>
        <end position="297"/>
    </location>
</feature>
<dbReference type="GO" id="GO:0022857">
    <property type="term" value="F:transmembrane transporter activity"/>
    <property type="evidence" value="ECO:0007669"/>
    <property type="project" value="InterPro"/>
</dbReference>
<feature type="transmembrane region" description="Helical" evidence="7">
    <location>
        <begin position="43"/>
        <end position="68"/>
    </location>
</feature>
<comment type="subcellular location">
    <subcellularLocation>
        <location evidence="1">Membrane</location>
        <topology evidence="1">Multi-pass membrane protein</topology>
    </subcellularLocation>
</comment>
<feature type="transmembrane region" description="Helical" evidence="7">
    <location>
        <begin position="225"/>
        <end position="253"/>
    </location>
</feature>
<dbReference type="EMBL" id="ML732149">
    <property type="protein sequence ID" value="KAB8079731.1"/>
    <property type="molecule type" value="Genomic_DNA"/>
</dbReference>
<feature type="transmembrane region" description="Helical" evidence="7">
    <location>
        <begin position="182"/>
        <end position="204"/>
    </location>
</feature>
<name>A0A5N5XG85_9EURO</name>
<keyword evidence="3 7" id="KW-0812">Transmembrane</keyword>
<feature type="transmembrane region" description="Helical" evidence="7">
    <location>
        <begin position="331"/>
        <end position="351"/>
    </location>
</feature>
<reference evidence="8 9" key="1">
    <citation type="submission" date="2019-04" db="EMBL/GenBank/DDBJ databases">
        <title>Friends and foes A comparative genomics study of 23 Aspergillus species from section Flavi.</title>
        <authorList>
            <consortium name="DOE Joint Genome Institute"/>
            <person name="Kjaerbolling I."/>
            <person name="Vesth T."/>
            <person name="Frisvad J.C."/>
            <person name="Nybo J.L."/>
            <person name="Theobald S."/>
            <person name="Kildgaard S."/>
            <person name="Isbrandt T."/>
            <person name="Kuo A."/>
            <person name="Sato A."/>
            <person name="Lyhne E.K."/>
            <person name="Kogle M.E."/>
            <person name="Wiebenga A."/>
            <person name="Kun R.S."/>
            <person name="Lubbers R.J."/>
            <person name="Makela M.R."/>
            <person name="Barry K."/>
            <person name="Chovatia M."/>
            <person name="Clum A."/>
            <person name="Daum C."/>
            <person name="Haridas S."/>
            <person name="He G."/>
            <person name="LaButti K."/>
            <person name="Lipzen A."/>
            <person name="Mondo S."/>
            <person name="Riley R."/>
            <person name="Salamov A."/>
            <person name="Simmons B.A."/>
            <person name="Magnuson J.K."/>
            <person name="Henrissat B."/>
            <person name="Mortensen U.H."/>
            <person name="Larsen T.O."/>
            <person name="Devries R.P."/>
            <person name="Grigoriev I.V."/>
            <person name="Machida M."/>
            <person name="Baker S.E."/>
            <person name="Andersen M.R."/>
        </authorList>
    </citation>
    <scope>NUCLEOTIDE SEQUENCE [LARGE SCALE GENOMIC DNA]</scope>
    <source>
        <strain evidence="8 9">CBS 151.66</strain>
    </source>
</reference>
<dbReference type="AlphaFoldDB" id="A0A5N5XG85"/>
<dbReference type="SUPFAM" id="SSF103473">
    <property type="entry name" value="MFS general substrate transporter"/>
    <property type="match status" value="1"/>
</dbReference>
<dbReference type="InterPro" id="IPR036259">
    <property type="entry name" value="MFS_trans_sf"/>
</dbReference>
<feature type="compositionally biased region" description="Polar residues" evidence="6">
    <location>
        <begin position="21"/>
        <end position="30"/>
    </location>
</feature>
<dbReference type="OrthoDB" id="10021397at2759"/>
<dbReference type="PANTHER" id="PTHR23501:SF177">
    <property type="entry name" value="MAJOR FACILITATOR SUPERFAMILY (MFS) PROFILE DOMAIN-CONTAINING PROTEIN-RELATED"/>
    <property type="match status" value="1"/>
</dbReference>
<organism evidence="8 9">
    <name type="scientific">Aspergillus leporis</name>
    <dbReference type="NCBI Taxonomy" id="41062"/>
    <lineage>
        <taxon>Eukaryota</taxon>
        <taxon>Fungi</taxon>
        <taxon>Dikarya</taxon>
        <taxon>Ascomycota</taxon>
        <taxon>Pezizomycotina</taxon>
        <taxon>Eurotiomycetes</taxon>
        <taxon>Eurotiomycetidae</taxon>
        <taxon>Eurotiales</taxon>
        <taxon>Aspergillaceae</taxon>
        <taxon>Aspergillus</taxon>
        <taxon>Aspergillus subgen. Circumdati</taxon>
    </lineage>
</organism>
<dbReference type="Pfam" id="PF07690">
    <property type="entry name" value="MFS_1"/>
    <property type="match status" value="1"/>
</dbReference>
<evidence type="ECO:0000313" key="9">
    <source>
        <dbReference type="Proteomes" id="UP000326565"/>
    </source>
</evidence>
<sequence>MVDTEIVDHVSERGSLHEENTNGAERSSVSDADEGDYPTGFRMVFVVVALSLAIFLTSLDFTIIATAIPRITDDFHSLSDVAWYGLPEDYVPASPLSFRNWESDLWGRPFIGGINRWPRDRRAGCRGPRHRSFTLATFYAPPKKRPISTGLIGLSYGIASVVGSLLGIVFTGDVTWRWCFYINLPVGIMSAFLIIFFFQGPAASKTNDNRTLRSKLLQMNPIGTGLMLACATCHILAMQYGCFVLILAVLAGWELYMGEKAMSSPRLVKRHAVPSAVGFFFFFFFFLDSYIVIIYYLPTYFQSLDVVSAIGSGVHNLPFIIAVSISTVVRGVLIAVAGYFATFVVGGAAVATVKCGLIYTFKIGTGTGKWIGYQILVVVLIALS</sequence>
<accession>A0A5N5XG85</accession>
<protein>
    <submittedName>
        <fullName evidence="8">Major facilitator superfamily domain-containing protein</fullName>
    </submittedName>
</protein>
<feature type="transmembrane region" description="Helical" evidence="7">
    <location>
        <begin position="151"/>
        <end position="170"/>
    </location>
</feature>
<dbReference type="GO" id="GO:0005886">
    <property type="term" value="C:plasma membrane"/>
    <property type="evidence" value="ECO:0007669"/>
    <property type="project" value="TreeGrafter"/>
</dbReference>
<dbReference type="Gene3D" id="1.20.1250.20">
    <property type="entry name" value="MFS general substrate transporter like domains"/>
    <property type="match status" value="1"/>
</dbReference>
<dbReference type="PANTHER" id="PTHR23501">
    <property type="entry name" value="MAJOR FACILITATOR SUPERFAMILY"/>
    <property type="match status" value="1"/>
</dbReference>
<gene>
    <name evidence="8" type="ORF">BDV29DRAFT_151648</name>
</gene>
<dbReference type="InterPro" id="IPR011701">
    <property type="entry name" value="MFS"/>
</dbReference>
<evidence type="ECO:0000256" key="3">
    <source>
        <dbReference type="ARBA" id="ARBA00022692"/>
    </source>
</evidence>
<evidence type="ECO:0000256" key="5">
    <source>
        <dbReference type="ARBA" id="ARBA00023136"/>
    </source>
</evidence>
<evidence type="ECO:0000256" key="1">
    <source>
        <dbReference type="ARBA" id="ARBA00004141"/>
    </source>
</evidence>